<accession>A0A1E8PW15</accession>
<proteinExistence type="predicted"/>
<dbReference type="Proteomes" id="UP000178953">
    <property type="component" value="Unassembled WGS sequence"/>
</dbReference>
<protein>
    <submittedName>
        <fullName evidence="1">Uncharacterized protein</fullName>
    </submittedName>
</protein>
<evidence type="ECO:0000313" key="1">
    <source>
        <dbReference type="EMBL" id="OFJ50508.1"/>
    </source>
</evidence>
<dbReference type="RefSeq" id="WP_070356261.1">
    <property type="nucleotide sequence ID" value="NZ_CP043474.1"/>
</dbReference>
<comment type="caution">
    <text evidence="1">The sequence shown here is derived from an EMBL/GenBank/DDBJ whole genome shotgun (WGS) entry which is preliminary data.</text>
</comment>
<dbReference type="EMBL" id="MCHX01000118">
    <property type="protein sequence ID" value="OFJ50508.1"/>
    <property type="molecule type" value="Genomic_DNA"/>
</dbReference>
<gene>
    <name evidence="1" type="ORF">BEL07_27835</name>
</gene>
<dbReference type="AlphaFoldDB" id="A0A1E8PW15"/>
<name>A0A1E8PW15_9MYCO</name>
<evidence type="ECO:0000313" key="2">
    <source>
        <dbReference type="Proteomes" id="UP000178953"/>
    </source>
</evidence>
<sequence>MTDDLAVLQIIRLKGRVAPADLGVVLGADCVAVVERLVVDGVLAGGPAVRLASEGRTRLTELLAAERAAVDADAAADVYADFVPINADFKAALSTWQLVREEGTPAAAAEVLARVEDVHARVVPVIAAAAGLVGRLARYADRLATALRLAREGDLTWLSRPLVDSYHTVWFELHEELIGLAGRTRDAD</sequence>
<reference evidence="1 2" key="1">
    <citation type="submission" date="2016-09" db="EMBL/GenBank/DDBJ databases">
        <title>genome sequence of Mycobacterium sp. 739 SCH.</title>
        <authorList>
            <person name="Greninger A.L."/>
            <person name="Qin X."/>
            <person name="Jerome K."/>
            <person name="Vora S."/>
            <person name="Quinn K."/>
        </authorList>
    </citation>
    <scope>NUCLEOTIDE SEQUENCE [LARGE SCALE GENOMIC DNA]</scope>
    <source>
        <strain evidence="1 2">SCH</strain>
    </source>
</reference>
<dbReference type="OrthoDB" id="3568381at2"/>
<keyword evidence="2" id="KW-1185">Reference proteome</keyword>
<organism evidence="1 2">
    <name type="scientific">Mycolicibacterium grossiae</name>
    <dbReference type="NCBI Taxonomy" id="1552759"/>
    <lineage>
        <taxon>Bacteria</taxon>
        <taxon>Bacillati</taxon>
        <taxon>Actinomycetota</taxon>
        <taxon>Actinomycetes</taxon>
        <taxon>Mycobacteriales</taxon>
        <taxon>Mycobacteriaceae</taxon>
        <taxon>Mycolicibacterium</taxon>
    </lineage>
</organism>